<gene>
    <name evidence="1" type="ORF">P24_15234</name>
</gene>
<evidence type="ECO:0000313" key="1">
    <source>
        <dbReference type="EMBL" id="EKE70908.1"/>
    </source>
</evidence>
<protein>
    <submittedName>
        <fullName evidence="1">Uncharacterized protein</fullName>
    </submittedName>
</protein>
<evidence type="ECO:0000313" key="2">
    <source>
        <dbReference type="Proteomes" id="UP000006746"/>
    </source>
</evidence>
<dbReference type="STRING" id="1207063.P24_15234"/>
<organism evidence="1 2">
    <name type="scientific">Oceanibaculum indicum P24</name>
    <dbReference type="NCBI Taxonomy" id="1207063"/>
    <lineage>
        <taxon>Bacteria</taxon>
        <taxon>Pseudomonadati</taxon>
        <taxon>Pseudomonadota</taxon>
        <taxon>Alphaproteobacteria</taxon>
        <taxon>Rhodospirillales</taxon>
        <taxon>Oceanibaculaceae</taxon>
        <taxon>Oceanibaculum</taxon>
    </lineage>
</organism>
<dbReference type="RefSeq" id="WP_008945650.1">
    <property type="nucleotide sequence ID" value="NZ_AMRL01000024.1"/>
</dbReference>
<sequence>MDDIQQIQAAARDMRAADPAGRYAPLLAVLMEAYEDAATGKGLARHDDGKPFLDQPMMAISRRHGLGHPLGQAEKKIAEAHRLARSGEAALARRELVQAMTYIAGAVLLIDGEGG</sequence>
<comment type="caution">
    <text evidence="1">The sequence shown here is derived from an EMBL/GenBank/DDBJ whole genome shotgun (WGS) entry which is preliminary data.</text>
</comment>
<dbReference type="eggNOG" id="ENOG5033DFR">
    <property type="taxonomic scope" value="Bacteria"/>
</dbReference>
<dbReference type="Proteomes" id="UP000006746">
    <property type="component" value="Unassembled WGS sequence"/>
</dbReference>
<accession>K2J751</accession>
<keyword evidence="2" id="KW-1185">Reference proteome</keyword>
<reference evidence="1 2" key="1">
    <citation type="journal article" date="2012" name="J. Bacteriol.">
        <title>Genome Sequence of Oceanibaculum indicum Type Strain P24.</title>
        <authorList>
            <person name="Lai Q."/>
            <person name="Shao Z."/>
        </authorList>
    </citation>
    <scope>NUCLEOTIDE SEQUENCE [LARGE SCALE GENOMIC DNA]</scope>
    <source>
        <strain evidence="1 2">P24</strain>
    </source>
</reference>
<dbReference type="EMBL" id="AMRL01000024">
    <property type="protein sequence ID" value="EKE70908.1"/>
    <property type="molecule type" value="Genomic_DNA"/>
</dbReference>
<dbReference type="AlphaFoldDB" id="K2J751"/>
<proteinExistence type="predicted"/>
<name>K2J751_9PROT</name>